<reference evidence="11 12" key="1">
    <citation type="journal article" date="2014" name="Genome Announc.">
        <title>Draft genome sequences of eight enterohepatic helicobacter species isolated from both laboratory and wild rodents.</title>
        <authorList>
            <person name="Sheh A."/>
            <person name="Shen Z."/>
            <person name="Fox J.G."/>
        </authorList>
    </citation>
    <scope>NUCLEOTIDE SEQUENCE [LARGE SCALE GENOMIC DNA]</scope>
    <source>
        <strain evidence="11 12">MIT 09-6949</strain>
    </source>
</reference>
<dbReference type="RefSeq" id="WP_081946206.1">
    <property type="nucleotide sequence ID" value="NZ_JRPR02000001.1"/>
</dbReference>
<dbReference type="OrthoDB" id="78201at2"/>
<dbReference type="InterPro" id="IPR012910">
    <property type="entry name" value="Plug_dom"/>
</dbReference>
<dbReference type="STRING" id="1677920.LS71_00505"/>
<evidence type="ECO:0000256" key="1">
    <source>
        <dbReference type="ARBA" id="ARBA00004571"/>
    </source>
</evidence>
<organism evidence="11 12">
    <name type="scientific">Helicobacter jaachi</name>
    <dbReference type="NCBI Taxonomy" id="1677920"/>
    <lineage>
        <taxon>Bacteria</taxon>
        <taxon>Pseudomonadati</taxon>
        <taxon>Campylobacterota</taxon>
        <taxon>Epsilonproteobacteria</taxon>
        <taxon>Campylobacterales</taxon>
        <taxon>Helicobacteraceae</taxon>
        <taxon>Helicobacter</taxon>
    </lineage>
</organism>
<evidence type="ECO:0000256" key="3">
    <source>
        <dbReference type="ARBA" id="ARBA00022452"/>
    </source>
</evidence>
<sequence length="748" mass="82701">MRKYALFFLALGMVQGVFADEPNTQTNASQVNADQEVAKSIRLNKSIVTASQMNTRLDELNRNVYEIDKESIIDKGYRSSEDIFRYTPFVGLANVGLGSNLDLRGQGNRANTSVQVLINGIYSNMLDSSHGVTPLNTLDPNSIESIEILPGGGAVMYGNGTRGGVVNIITQRRYEQPFFSAGLGYSNILASEGDNYNANAKFGGKIGEGTYLSLGAAYINRGGPRVGDKTSGAQANLGLIYDITAGGGQSISFDVDYFNGVIDTSPNNSFQDIANPSKDNRKTAGNGDYHNKQQRLDVSMGYKGEVSENSTFDVKLFYHLNKIKYVDSVTRLSSYMYNGMVNLANTDADQSGSLFDDQKAGLIAKYDAKHTSGRFLLGFESIWNRGKRVMDQHITWTGSVTMMGQQVRGYDHRMYIPTIGTKWTNSIYAIEKYDFTKSFSITGGARYENAQYDVDMTYANDMTITMQGFTPPSTPYTKNGTLKDSLNNFALEVTPNVKYSDSGNVYAKYERGYFSPAPNNMMRRYNPANGSSSGSAAEYIPTNLKQETYHTFELGLKDYIGDVASFSASAYYTLTNNEFYTIGNAHSASGVQYGNYDKTQRTGIELFSEQFLFGGTLSFSESFTYIDARILRNNGSKITNNNHIPYVSNYKGTIGANLSLGKVFSLWTQNTFYGTSYDITQEKIDPYSLTDIGVNARFGDLSLSAGVRNVFDTFYYSYYNHDASDVIAGYAFLIGQGRSAFIEGRYTF</sequence>
<evidence type="ECO:0000313" key="12">
    <source>
        <dbReference type="Proteomes" id="UP000029733"/>
    </source>
</evidence>
<dbReference type="Proteomes" id="UP000029733">
    <property type="component" value="Unassembled WGS sequence"/>
</dbReference>
<dbReference type="InterPro" id="IPR037066">
    <property type="entry name" value="Plug_dom_sf"/>
</dbReference>
<keyword evidence="12" id="KW-1185">Reference proteome</keyword>
<dbReference type="PANTHER" id="PTHR30069:SF27">
    <property type="entry name" value="BLL4766 PROTEIN"/>
    <property type="match status" value="1"/>
</dbReference>
<dbReference type="Gene3D" id="2.170.130.10">
    <property type="entry name" value="TonB-dependent receptor, plug domain"/>
    <property type="match status" value="1"/>
</dbReference>
<dbReference type="PROSITE" id="PS52016">
    <property type="entry name" value="TONB_DEPENDENT_REC_3"/>
    <property type="match status" value="1"/>
</dbReference>
<keyword evidence="4 7" id="KW-0812">Transmembrane</keyword>
<dbReference type="EMBL" id="JRPR02000001">
    <property type="protein sequence ID" value="TLD97420.1"/>
    <property type="molecule type" value="Genomic_DNA"/>
</dbReference>
<protein>
    <submittedName>
        <fullName evidence="11">TonB-dependent receptor</fullName>
    </submittedName>
</protein>
<evidence type="ECO:0000256" key="7">
    <source>
        <dbReference type="PROSITE-ProRule" id="PRU01360"/>
    </source>
</evidence>
<name>A0A4U8TBV1_9HELI</name>
<evidence type="ECO:0000256" key="6">
    <source>
        <dbReference type="ARBA" id="ARBA00023237"/>
    </source>
</evidence>
<evidence type="ECO:0000256" key="4">
    <source>
        <dbReference type="ARBA" id="ARBA00022692"/>
    </source>
</evidence>
<keyword evidence="2 7" id="KW-0813">Transport</keyword>
<evidence type="ECO:0000259" key="10">
    <source>
        <dbReference type="Pfam" id="PF07715"/>
    </source>
</evidence>
<dbReference type="Pfam" id="PF07715">
    <property type="entry name" value="Plug"/>
    <property type="match status" value="1"/>
</dbReference>
<gene>
    <name evidence="11" type="ORF">LS71_001325</name>
</gene>
<evidence type="ECO:0000256" key="5">
    <source>
        <dbReference type="ARBA" id="ARBA00023136"/>
    </source>
</evidence>
<evidence type="ECO:0000256" key="2">
    <source>
        <dbReference type="ARBA" id="ARBA00022448"/>
    </source>
</evidence>
<dbReference type="PANTHER" id="PTHR30069">
    <property type="entry name" value="TONB-DEPENDENT OUTER MEMBRANE RECEPTOR"/>
    <property type="match status" value="1"/>
</dbReference>
<comment type="subcellular location">
    <subcellularLocation>
        <location evidence="1 7">Cell outer membrane</location>
        <topology evidence="1 7">Multi-pass membrane protein</topology>
    </subcellularLocation>
</comment>
<dbReference type="InterPro" id="IPR039426">
    <property type="entry name" value="TonB-dep_rcpt-like"/>
</dbReference>
<dbReference type="Gene3D" id="2.40.170.20">
    <property type="entry name" value="TonB-dependent receptor, beta-barrel domain"/>
    <property type="match status" value="1"/>
</dbReference>
<feature type="chain" id="PRO_5020301532" evidence="9">
    <location>
        <begin position="20"/>
        <end position="748"/>
    </location>
</feature>
<keyword evidence="9" id="KW-0732">Signal</keyword>
<comment type="caution">
    <text evidence="11">The sequence shown here is derived from an EMBL/GenBank/DDBJ whole genome shotgun (WGS) entry which is preliminary data.</text>
</comment>
<dbReference type="AlphaFoldDB" id="A0A4U8TBV1"/>
<feature type="signal peptide" evidence="9">
    <location>
        <begin position="1"/>
        <end position="19"/>
    </location>
</feature>
<dbReference type="GO" id="GO:0015344">
    <property type="term" value="F:siderophore uptake transmembrane transporter activity"/>
    <property type="evidence" value="ECO:0007669"/>
    <property type="project" value="TreeGrafter"/>
</dbReference>
<dbReference type="GO" id="GO:0044718">
    <property type="term" value="P:siderophore transmembrane transport"/>
    <property type="evidence" value="ECO:0007669"/>
    <property type="project" value="TreeGrafter"/>
</dbReference>
<feature type="domain" description="TonB-dependent receptor plug" evidence="10">
    <location>
        <begin position="59"/>
        <end position="165"/>
    </location>
</feature>
<keyword evidence="11" id="KW-0675">Receptor</keyword>
<feature type="region of interest" description="Disordered" evidence="8">
    <location>
        <begin position="269"/>
        <end position="290"/>
    </location>
</feature>
<evidence type="ECO:0000256" key="8">
    <source>
        <dbReference type="SAM" id="MobiDB-lite"/>
    </source>
</evidence>
<evidence type="ECO:0000256" key="9">
    <source>
        <dbReference type="SAM" id="SignalP"/>
    </source>
</evidence>
<dbReference type="InterPro" id="IPR036942">
    <property type="entry name" value="Beta-barrel_TonB_sf"/>
</dbReference>
<keyword evidence="3 7" id="KW-1134">Transmembrane beta strand</keyword>
<keyword evidence="6 7" id="KW-0998">Cell outer membrane</keyword>
<keyword evidence="5 7" id="KW-0472">Membrane</keyword>
<dbReference type="SUPFAM" id="SSF56935">
    <property type="entry name" value="Porins"/>
    <property type="match status" value="1"/>
</dbReference>
<dbReference type="GO" id="GO:0009279">
    <property type="term" value="C:cell outer membrane"/>
    <property type="evidence" value="ECO:0007669"/>
    <property type="project" value="UniProtKB-SubCell"/>
</dbReference>
<accession>A0A4U8TBV1</accession>
<comment type="similarity">
    <text evidence="7">Belongs to the TonB-dependent receptor family.</text>
</comment>
<proteinExistence type="inferred from homology"/>
<evidence type="ECO:0000313" key="11">
    <source>
        <dbReference type="EMBL" id="TLD97420.1"/>
    </source>
</evidence>